<feature type="transmembrane region" description="Helical" evidence="1">
    <location>
        <begin position="704"/>
        <end position="720"/>
    </location>
</feature>
<dbReference type="PANTHER" id="PTHR43849">
    <property type="entry name" value="BLL3936 PROTEIN"/>
    <property type="match status" value="1"/>
</dbReference>
<dbReference type="SUPFAM" id="SSF53850">
    <property type="entry name" value="Periplasmic binding protein-like II"/>
    <property type="match status" value="1"/>
</dbReference>
<dbReference type="InterPro" id="IPR010656">
    <property type="entry name" value="DctM"/>
</dbReference>
<feature type="transmembrane region" description="Helical" evidence="1">
    <location>
        <begin position="636"/>
        <end position="656"/>
    </location>
</feature>
<evidence type="ECO:0000256" key="2">
    <source>
        <dbReference type="SAM" id="SignalP"/>
    </source>
</evidence>
<feature type="transmembrane region" description="Helical" evidence="1">
    <location>
        <begin position="936"/>
        <end position="954"/>
    </location>
</feature>
<dbReference type="Pfam" id="PF16868">
    <property type="entry name" value="NMT1_3"/>
    <property type="match status" value="1"/>
</dbReference>
<feature type="transmembrane region" description="Helical" evidence="1">
    <location>
        <begin position="509"/>
        <end position="533"/>
    </location>
</feature>
<dbReference type="CDD" id="cd13520">
    <property type="entry name" value="PBP2_TAXI_TRAP"/>
    <property type="match status" value="1"/>
</dbReference>
<evidence type="ECO:0000313" key="5">
    <source>
        <dbReference type="Proteomes" id="UP001178507"/>
    </source>
</evidence>
<accession>A0AA36IP10</accession>
<feature type="transmembrane region" description="Helical" evidence="1">
    <location>
        <begin position="440"/>
        <end position="458"/>
    </location>
</feature>
<sequence length="1030" mass="109354">MTFISRRTFVSATLAAGLALGSASGVFAQEARNYILATASTGGTYYPVGVAISTLTKVRLEPKEKIGMSAISSAGSGENVRLIREGEAQFAILQGLFGYYAATGTGPVEADGPQEHLRSVSMLWQNVEHFIIASDRVESGTVSDVLALKGEAMAMGRQNSGTIGSNRTILSGFGVDMDNEYELVFGGYGPSAEAVQNGQAVGMSTPAGVPVGAVTQLFSAAGDRVTLLSFTPEEIEMADGGRGLWTEYVIPAGTYPGVDEDVTTIAQPNFLATHADIPEEDVYQITKTMYENLPFLQAIHPATKAMALERAIAGLPVPLHPGAARYYQEQGLEIPDNLMAHPSLFDRRGLSLAALIVGVTISLAHIWMNSFGNVSTIHQNGFHFAGFVLLCVLVTPLVKKGWAERPLFRAFDIAFGAMVAFAALWVVNAESAIYDRGVRLIWSDWLAGSLCIIGVLEFTRRTTGWIIPFLIVASLTYIVWWGQYVPGVFRFGGLSPETIMFRAMYGDDAMFGTIARISSTFVFMFILFGAFLLKSGAGDFIVDVSRVVAGRFIGGPGFVAVMASGLTGTISGSAVANTASTGVITIPLMKRAGFPKHFAGGVEAASSTGGQLMPPIMGAGAFVMASFTQIPYTTIVTVSILPAILYFATVGFFVRIEAKRSNATALAEEDGPGFWEVFRRGGPPFILPVGLLIGLLVYGYTPTYAAGFAILTCIAASWLTPNRMGPVKIIEALELGARNMIMTGILLCGVGLIVNVITTAGIGNTFSLMIAQWSDGSMLIALALVALASLVLGMGLPVTAAYIVLGTLSAPALNQLILEGQTVELIAAGQLPETAKAMFMIAVPDQIAALAAPMSMAEARAIVDALPPELMLQVYDLAFDPAALTLALLSAHMIIFWLSQDSNVTPPVCLAAFTAAAIAESPPMKTGVAAWKVAKGLYFVPLLFAYTPFLSGNWPEMLEIFAFALPGLWAVSAAIQGHWENRLHPIERVLVLAVGATLMWPIGGLVHLVALAAFVGLFWWNVRKGRTAAA</sequence>
<feature type="transmembrane region" description="Helical" evidence="1">
    <location>
        <begin position="44"/>
        <end position="60"/>
    </location>
</feature>
<feature type="transmembrane region" description="Helical" evidence="1">
    <location>
        <begin position="465"/>
        <end position="489"/>
    </location>
</feature>
<gene>
    <name evidence="4" type="ORF">EVOR1521_LOCUS16463</name>
</gene>
<dbReference type="NCBIfam" id="TIGR02123">
    <property type="entry name" value="TRAP_fused"/>
    <property type="match status" value="1"/>
</dbReference>
<dbReference type="NCBIfam" id="TIGR02122">
    <property type="entry name" value="TRAP_TAXI"/>
    <property type="match status" value="1"/>
</dbReference>
<feature type="chain" id="PRO_5041406635" description="TRAP C4-dicarboxylate transport system permease DctM subunit domain-containing protein" evidence="2">
    <location>
        <begin position="29"/>
        <end position="1030"/>
    </location>
</feature>
<name>A0AA36IP10_9DINO</name>
<feature type="transmembrane region" description="Helical" evidence="1">
    <location>
        <begin position="989"/>
        <end position="1020"/>
    </location>
</feature>
<feature type="transmembrane region" description="Helical" evidence="1">
    <location>
        <begin position="741"/>
        <end position="766"/>
    </location>
</feature>
<reference evidence="4" key="1">
    <citation type="submission" date="2023-08" db="EMBL/GenBank/DDBJ databases">
        <authorList>
            <person name="Chen Y."/>
            <person name="Shah S."/>
            <person name="Dougan E. K."/>
            <person name="Thang M."/>
            <person name="Chan C."/>
        </authorList>
    </citation>
    <scope>NUCLEOTIDE SEQUENCE</scope>
</reference>
<evidence type="ECO:0000259" key="3">
    <source>
        <dbReference type="Pfam" id="PF06808"/>
    </source>
</evidence>
<dbReference type="InterPro" id="IPR011853">
    <property type="entry name" value="TRAP_DctM-Dct_fused"/>
</dbReference>
<dbReference type="InterPro" id="IPR011852">
    <property type="entry name" value="TRAP_TAXI"/>
</dbReference>
<feature type="domain" description="TRAP C4-dicarboxylate transport system permease DctM subunit" evidence="3">
    <location>
        <begin position="451"/>
        <end position="946"/>
    </location>
</feature>
<dbReference type="Pfam" id="PF06808">
    <property type="entry name" value="DctM"/>
    <property type="match status" value="1"/>
</dbReference>
<dbReference type="Proteomes" id="UP001178507">
    <property type="component" value="Unassembled WGS sequence"/>
</dbReference>
<feature type="transmembrane region" description="Helical" evidence="1">
    <location>
        <begin position="380"/>
        <end position="398"/>
    </location>
</feature>
<proteinExistence type="predicted"/>
<dbReference type="InterPro" id="IPR006311">
    <property type="entry name" value="TAT_signal"/>
</dbReference>
<dbReference type="AlphaFoldDB" id="A0AA36IP10"/>
<feature type="transmembrane region" description="Helical" evidence="1">
    <location>
        <begin position="349"/>
        <end position="368"/>
    </location>
</feature>
<dbReference type="PANTHER" id="PTHR43849:SF2">
    <property type="entry name" value="BLL3936 PROTEIN"/>
    <property type="match status" value="1"/>
</dbReference>
<keyword evidence="1" id="KW-0472">Membrane</keyword>
<dbReference type="PROSITE" id="PS51318">
    <property type="entry name" value="TAT"/>
    <property type="match status" value="1"/>
</dbReference>
<protein>
    <recommendedName>
        <fullName evidence="3">TRAP C4-dicarboxylate transport system permease DctM subunit domain-containing protein</fullName>
    </recommendedName>
</protein>
<comment type="caution">
    <text evidence="4">The sequence shown here is derived from an EMBL/GenBank/DDBJ whole genome shotgun (WGS) entry which is preliminary data.</text>
</comment>
<keyword evidence="1" id="KW-1133">Transmembrane helix</keyword>
<feature type="transmembrane region" description="Helical" evidence="1">
    <location>
        <begin position="410"/>
        <end position="428"/>
    </location>
</feature>
<organism evidence="4 5">
    <name type="scientific">Effrenium voratum</name>
    <dbReference type="NCBI Taxonomy" id="2562239"/>
    <lineage>
        <taxon>Eukaryota</taxon>
        <taxon>Sar</taxon>
        <taxon>Alveolata</taxon>
        <taxon>Dinophyceae</taxon>
        <taxon>Suessiales</taxon>
        <taxon>Symbiodiniaceae</taxon>
        <taxon>Effrenium</taxon>
    </lineage>
</organism>
<keyword evidence="5" id="KW-1185">Reference proteome</keyword>
<evidence type="ECO:0000256" key="1">
    <source>
        <dbReference type="SAM" id="Phobius"/>
    </source>
</evidence>
<keyword evidence="2" id="KW-0732">Signal</keyword>
<dbReference type="Gene3D" id="3.40.190.10">
    <property type="entry name" value="Periplasmic binding protein-like II"/>
    <property type="match status" value="2"/>
</dbReference>
<feature type="signal peptide" evidence="2">
    <location>
        <begin position="1"/>
        <end position="28"/>
    </location>
</feature>
<feature type="transmembrane region" description="Helical" evidence="1">
    <location>
        <begin position="778"/>
        <end position="805"/>
    </location>
</feature>
<feature type="transmembrane region" description="Helical" evidence="1">
    <location>
        <begin position="877"/>
        <end position="898"/>
    </location>
</feature>
<evidence type="ECO:0000313" key="4">
    <source>
        <dbReference type="EMBL" id="CAJ1391199.1"/>
    </source>
</evidence>
<dbReference type="EMBL" id="CAUJNA010002223">
    <property type="protein sequence ID" value="CAJ1391199.1"/>
    <property type="molecule type" value="Genomic_DNA"/>
</dbReference>
<keyword evidence="1" id="KW-0812">Transmembrane</keyword>